<dbReference type="Gene3D" id="6.10.140.2220">
    <property type="match status" value="1"/>
</dbReference>
<gene>
    <name evidence="6" type="ORF">PsYK624_081790</name>
</gene>
<dbReference type="OrthoDB" id="2785498at2759"/>
<reference evidence="6 7" key="1">
    <citation type="submission" date="2021-08" db="EMBL/GenBank/DDBJ databases">
        <title>Draft Genome Sequence of Phanerochaete sordida strain YK-624.</title>
        <authorList>
            <person name="Mori T."/>
            <person name="Dohra H."/>
            <person name="Suzuki T."/>
            <person name="Kawagishi H."/>
            <person name="Hirai H."/>
        </authorList>
    </citation>
    <scope>NUCLEOTIDE SEQUENCE [LARGE SCALE GENOMIC DNA]</scope>
    <source>
        <strain evidence="6 7">YK-624</strain>
    </source>
</reference>
<sequence>MAPPTTKLPSYKCGRCWKEKGPDVKLSVCGGCKVLYYCSAECQRATGPSTKSTAASSGPTPARTGRRSPRSRPS</sequence>
<keyword evidence="2" id="KW-0863">Zinc-finger</keyword>
<keyword evidence="3" id="KW-0862">Zinc</keyword>
<dbReference type="GO" id="GO:0008270">
    <property type="term" value="F:zinc ion binding"/>
    <property type="evidence" value="ECO:0007669"/>
    <property type="project" value="UniProtKB-KW"/>
</dbReference>
<evidence type="ECO:0000256" key="4">
    <source>
        <dbReference type="SAM" id="MobiDB-lite"/>
    </source>
</evidence>
<dbReference type="AlphaFoldDB" id="A0A9P3GC31"/>
<dbReference type="InterPro" id="IPR002893">
    <property type="entry name" value="Znf_MYND"/>
</dbReference>
<keyword evidence="1" id="KW-0479">Metal-binding</keyword>
<evidence type="ECO:0000313" key="7">
    <source>
        <dbReference type="Proteomes" id="UP000703269"/>
    </source>
</evidence>
<dbReference type="Proteomes" id="UP000703269">
    <property type="component" value="Unassembled WGS sequence"/>
</dbReference>
<dbReference type="EMBL" id="BPQB01000024">
    <property type="protein sequence ID" value="GJE92026.1"/>
    <property type="molecule type" value="Genomic_DNA"/>
</dbReference>
<keyword evidence="7" id="KW-1185">Reference proteome</keyword>
<evidence type="ECO:0000259" key="5">
    <source>
        <dbReference type="Pfam" id="PF01753"/>
    </source>
</evidence>
<feature type="compositionally biased region" description="Basic residues" evidence="4">
    <location>
        <begin position="64"/>
        <end position="74"/>
    </location>
</feature>
<evidence type="ECO:0000256" key="3">
    <source>
        <dbReference type="ARBA" id="ARBA00022833"/>
    </source>
</evidence>
<evidence type="ECO:0000313" key="6">
    <source>
        <dbReference type="EMBL" id="GJE92026.1"/>
    </source>
</evidence>
<evidence type="ECO:0000256" key="2">
    <source>
        <dbReference type="ARBA" id="ARBA00022771"/>
    </source>
</evidence>
<name>A0A9P3GC31_9APHY</name>
<feature type="domain" description="MYND-type" evidence="5">
    <location>
        <begin position="13"/>
        <end position="45"/>
    </location>
</feature>
<feature type="region of interest" description="Disordered" evidence="4">
    <location>
        <begin position="44"/>
        <end position="74"/>
    </location>
</feature>
<feature type="compositionally biased region" description="Polar residues" evidence="4">
    <location>
        <begin position="46"/>
        <end position="57"/>
    </location>
</feature>
<protein>
    <submittedName>
        <fullName evidence="6">Zinc finger MYND domain-containing protein</fullName>
    </submittedName>
</protein>
<organism evidence="6 7">
    <name type="scientific">Phanerochaete sordida</name>
    <dbReference type="NCBI Taxonomy" id="48140"/>
    <lineage>
        <taxon>Eukaryota</taxon>
        <taxon>Fungi</taxon>
        <taxon>Dikarya</taxon>
        <taxon>Basidiomycota</taxon>
        <taxon>Agaricomycotina</taxon>
        <taxon>Agaricomycetes</taxon>
        <taxon>Polyporales</taxon>
        <taxon>Phanerochaetaceae</taxon>
        <taxon>Phanerochaete</taxon>
    </lineage>
</organism>
<dbReference type="Pfam" id="PF01753">
    <property type="entry name" value="zf-MYND"/>
    <property type="match status" value="1"/>
</dbReference>
<evidence type="ECO:0000256" key="1">
    <source>
        <dbReference type="ARBA" id="ARBA00022723"/>
    </source>
</evidence>
<dbReference type="SUPFAM" id="SSF144232">
    <property type="entry name" value="HIT/MYND zinc finger-like"/>
    <property type="match status" value="1"/>
</dbReference>
<accession>A0A9P3GC31</accession>
<comment type="caution">
    <text evidence="6">The sequence shown here is derived from an EMBL/GenBank/DDBJ whole genome shotgun (WGS) entry which is preliminary data.</text>
</comment>
<proteinExistence type="predicted"/>